<dbReference type="EMBL" id="VSSQ01144801">
    <property type="protein sequence ID" value="MPN64236.1"/>
    <property type="molecule type" value="Genomic_DNA"/>
</dbReference>
<protein>
    <submittedName>
        <fullName evidence="1">Uncharacterized protein</fullName>
    </submittedName>
</protein>
<dbReference type="AlphaFoldDB" id="A0A645JLF3"/>
<reference evidence="1" key="1">
    <citation type="submission" date="2019-08" db="EMBL/GenBank/DDBJ databases">
        <authorList>
            <person name="Kucharzyk K."/>
            <person name="Murdoch R.W."/>
            <person name="Higgins S."/>
            <person name="Loffler F."/>
        </authorList>
    </citation>
    <scope>NUCLEOTIDE SEQUENCE</scope>
</reference>
<evidence type="ECO:0000313" key="1">
    <source>
        <dbReference type="EMBL" id="MPN64236.1"/>
    </source>
</evidence>
<sequence>MKKYSSTTYFPLIVDSPNQQDQDVEHIDKIMTFIQSNQPNDSQLILGLAETYGVNFNCKIVTLNEKYGLLQSNEYETVYDELIGKISNLWL</sequence>
<comment type="caution">
    <text evidence="1">The sequence shown here is derived from an EMBL/GenBank/DDBJ whole genome shotgun (WGS) entry which is preliminary data.</text>
</comment>
<accession>A0A645JLF3</accession>
<proteinExistence type="predicted"/>
<name>A0A645JLF3_9ZZZZ</name>
<organism evidence="1">
    <name type="scientific">bioreactor metagenome</name>
    <dbReference type="NCBI Taxonomy" id="1076179"/>
    <lineage>
        <taxon>unclassified sequences</taxon>
        <taxon>metagenomes</taxon>
        <taxon>ecological metagenomes</taxon>
    </lineage>
</organism>
<gene>
    <name evidence="1" type="ORF">SDC9_212007</name>
</gene>